<dbReference type="PROSITE" id="PS50112">
    <property type="entry name" value="PAS"/>
    <property type="match status" value="2"/>
</dbReference>
<accession>A0ABT4A8V0</accession>
<dbReference type="PROSITE" id="PS50113">
    <property type="entry name" value="PAC"/>
    <property type="match status" value="1"/>
</dbReference>
<comment type="caution">
    <text evidence="10">The sequence shown here is derived from an EMBL/GenBank/DDBJ whole genome shotgun (WGS) entry which is preliminary data.</text>
</comment>
<dbReference type="InterPro" id="IPR013655">
    <property type="entry name" value="PAS_fold_3"/>
</dbReference>
<evidence type="ECO:0000256" key="4">
    <source>
        <dbReference type="ARBA" id="ARBA00022679"/>
    </source>
</evidence>
<evidence type="ECO:0000259" key="9">
    <source>
        <dbReference type="PROSITE" id="PS50113"/>
    </source>
</evidence>
<dbReference type="InterPro" id="IPR036890">
    <property type="entry name" value="HATPase_C_sf"/>
</dbReference>
<keyword evidence="6" id="KW-0472">Membrane</keyword>
<dbReference type="EMBL" id="JAPNKA010000001">
    <property type="protein sequence ID" value="MCY1077362.1"/>
    <property type="molecule type" value="Genomic_DNA"/>
</dbReference>
<evidence type="ECO:0000256" key="1">
    <source>
        <dbReference type="ARBA" id="ARBA00000085"/>
    </source>
</evidence>
<name>A0ABT4A8V0_9BACT</name>
<evidence type="ECO:0000256" key="3">
    <source>
        <dbReference type="ARBA" id="ARBA00022553"/>
    </source>
</evidence>
<feature type="domain" description="PAS" evidence="8">
    <location>
        <begin position="315"/>
        <end position="384"/>
    </location>
</feature>
<feature type="transmembrane region" description="Helical" evidence="6">
    <location>
        <begin position="269"/>
        <end position="292"/>
    </location>
</feature>
<dbReference type="SMART" id="SM00091">
    <property type="entry name" value="PAS"/>
    <property type="match status" value="2"/>
</dbReference>
<feature type="transmembrane region" description="Helical" evidence="6">
    <location>
        <begin position="245"/>
        <end position="263"/>
    </location>
</feature>
<dbReference type="Pfam" id="PF02518">
    <property type="entry name" value="HATPase_c"/>
    <property type="match status" value="1"/>
</dbReference>
<keyword evidence="5" id="KW-0418">Kinase</keyword>
<dbReference type="Gene3D" id="3.30.565.10">
    <property type="entry name" value="Histidine kinase-like ATPase, C-terminal domain"/>
    <property type="match status" value="1"/>
</dbReference>
<feature type="transmembrane region" description="Helical" evidence="6">
    <location>
        <begin position="88"/>
        <end position="105"/>
    </location>
</feature>
<keyword evidence="6" id="KW-0812">Transmembrane</keyword>
<evidence type="ECO:0000256" key="6">
    <source>
        <dbReference type="SAM" id="Phobius"/>
    </source>
</evidence>
<dbReference type="SMART" id="SM00086">
    <property type="entry name" value="PAC"/>
    <property type="match status" value="2"/>
</dbReference>
<dbReference type="SUPFAM" id="SSF55874">
    <property type="entry name" value="ATPase domain of HSP90 chaperone/DNA topoisomerase II/histidine kinase"/>
    <property type="match status" value="1"/>
</dbReference>
<dbReference type="InterPro" id="IPR003661">
    <property type="entry name" value="HisK_dim/P_dom"/>
</dbReference>
<dbReference type="Proteomes" id="UP001207654">
    <property type="component" value="Unassembled WGS sequence"/>
</dbReference>
<dbReference type="Pfam" id="PF13426">
    <property type="entry name" value="PAS_9"/>
    <property type="match status" value="1"/>
</dbReference>
<reference evidence="10 11" key="1">
    <citation type="submission" date="2022-11" db="EMBL/GenBank/DDBJ databases">
        <title>Minimal conservation of predation-associated metabolite biosynthetic gene clusters underscores biosynthetic potential of Myxococcota including descriptions for ten novel species: Archangium lansinium sp. nov., Myxococcus landrumus sp. nov., Nannocystis bai.</title>
        <authorList>
            <person name="Ahearne A."/>
            <person name="Stevens C."/>
            <person name="Phillips K."/>
        </authorList>
    </citation>
    <scope>NUCLEOTIDE SEQUENCE [LARGE SCALE GENOMIC DNA]</scope>
    <source>
        <strain evidence="10 11">MIWBW</strain>
    </source>
</reference>
<feature type="domain" description="PAC" evidence="9">
    <location>
        <begin position="518"/>
        <end position="570"/>
    </location>
</feature>
<feature type="domain" description="PAS" evidence="8">
    <location>
        <begin position="444"/>
        <end position="514"/>
    </location>
</feature>
<dbReference type="Pfam" id="PF01590">
    <property type="entry name" value="GAF"/>
    <property type="match status" value="1"/>
</dbReference>
<dbReference type="PANTHER" id="PTHR43047">
    <property type="entry name" value="TWO-COMPONENT HISTIDINE PROTEIN KINASE"/>
    <property type="match status" value="1"/>
</dbReference>
<dbReference type="Pfam" id="PF08447">
    <property type="entry name" value="PAS_3"/>
    <property type="match status" value="1"/>
</dbReference>
<dbReference type="SMART" id="SM00387">
    <property type="entry name" value="HATPase_c"/>
    <property type="match status" value="1"/>
</dbReference>
<dbReference type="InterPro" id="IPR036097">
    <property type="entry name" value="HisK_dim/P_sf"/>
</dbReference>
<dbReference type="InterPro" id="IPR001610">
    <property type="entry name" value="PAC"/>
</dbReference>
<dbReference type="Gene3D" id="1.10.287.130">
    <property type="match status" value="1"/>
</dbReference>
<organism evidence="10 11">
    <name type="scientific">Archangium lansingense</name>
    <dbReference type="NCBI Taxonomy" id="2995310"/>
    <lineage>
        <taxon>Bacteria</taxon>
        <taxon>Pseudomonadati</taxon>
        <taxon>Myxococcota</taxon>
        <taxon>Myxococcia</taxon>
        <taxon>Myxococcales</taxon>
        <taxon>Cystobacterineae</taxon>
        <taxon>Archangiaceae</taxon>
        <taxon>Archangium</taxon>
    </lineage>
</organism>
<dbReference type="Pfam" id="PF00512">
    <property type="entry name" value="HisKA"/>
    <property type="match status" value="1"/>
</dbReference>
<sequence length="981" mass="107858">MTTSPHSDSLHRLEKVLARLVPAVSVLSVMVASIDLLGWALGSSLLVRLIPLPGMGIMMPNNAIGFIMSGTALWLLQEETADRRRRRPGQALALMTLLLGALHLSEHLFEVDFGIDLLFFSETVKRLAPEFPGRPSSMSALSFCLIGLALLLLHVRTRRGWFPARLLSMAVTLLSSRALLAYVFMEESLFESQQLASNLPPFTPRTFHTALLFLLLSLGILFVHREHGLTGVLLRDDLGGVLARRLLPAAILTPLLVGGVWLMGVRLGLYGNTFGVSVFALTTMVTFLVVVVRNANVLSQMQAQHRAMEQSLRFSEARFAGIVSNAADAIISIDEEQKITLFNAGAERIFGYSASEALGRPLDQLLPEQFQARHKQHIQALAAGDNTSRPMGDRQSIFGRRKSGEEFPAEATISKLEVDGTKLLTVTLRDITARKQAEEEIRNSEVRFRTAFEDAPIGMALVGLDGQFLNVNGSLCESLGYSRKELLSKTFQDITHHDDLELDLANVRRLLQGEIGSYQMEKRYFHKKGQLVTSLLTVSMVRDSRGGPLYFISQIQDISERKQLEQAWRFLAEAGPRLAASLDPRTTVAAIMGLAVPALADWCVLNFIDDDGQMHWVESMAASPEKSRVLREMLAAYPYDPSRQGYIVADVLRTGQSTLLPELPDALLEASAEDARHLELLHRLNPRSAIIMPLVAHGRTLGTIVLTTSESGRHYSARDLALAEELASRAALAIDNARLHEKSEQATRTRDEVLRIVAHDLRTPLHVISLSTGVLLKCPPEKRATDTKPLEAIRKAVDRATRLIQDLLDVARMEAGRLSVDRELEQTAPLVKEAAELHRTLAEEKSIQLTATVPEDAPPVFADRDRVLQILSNLLGNALKFTPAGGQITLRAEPAESMMRFSVSDTGSGIPADDLPYLFEPFWQAHAGRKQGTGLGLAIAKGLVDAHGGQIWVESSPGVGSTFFFTLPIASPAEQQPTHHA</sequence>
<dbReference type="InterPro" id="IPR035965">
    <property type="entry name" value="PAS-like_dom_sf"/>
</dbReference>
<feature type="transmembrane region" description="Helical" evidence="6">
    <location>
        <begin position="136"/>
        <end position="154"/>
    </location>
</feature>
<feature type="domain" description="Histidine kinase" evidence="7">
    <location>
        <begin position="756"/>
        <end position="971"/>
    </location>
</feature>
<feature type="transmembrane region" description="Helical" evidence="6">
    <location>
        <begin position="205"/>
        <end position="224"/>
    </location>
</feature>
<dbReference type="InterPro" id="IPR000700">
    <property type="entry name" value="PAS-assoc_C"/>
</dbReference>
<protein>
    <recommendedName>
        <fullName evidence="2">histidine kinase</fullName>
        <ecNumber evidence="2">2.7.13.3</ecNumber>
    </recommendedName>
</protein>
<dbReference type="CDD" id="cd16922">
    <property type="entry name" value="HATPase_EvgS-ArcB-TorS-like"/>
    <property type="match status" value="1"/>
</dbReference>
<dbReference type="Gene3D" id="3.30.450.20">
    <property type="entry name" value="PAS domain"/>
    <property type="match status" value="2"/>
</dbReference>
<dbReference type="PRINTS" id="PR00344">
    <property type="entry name" value="BCTRLSENSOR"/>
</dbReference>
<evidence type="ECO:0000256" key="5">
    <source>
        <dbReference type="ARBA" id="ARBA00022777"/>
    </source>
</evidence>
<keyword evidence="11" id="KW-1185">Reference proteome</keyword>
<evidence type="ECO:0000313" key="10">
    <source>
        <dbReference type="EMBL" id="MCY1077362.1"/>
    </source>
</evidence>
<dbReference type="PROSITE" id="PS50109">
    <property type="entry name" value="HIS_KIN"/>
    <property type="match status" value="1"/>
</dbReference>
<dbReference type="InterPro" id="IPR003018">
    <property type="entry name" value="GAF"/>
</dbReference>
<dbReference type="PANTHER" id="PTHR43047:SF72">
    <property type="entry name" value="OSMOSENSING HISTIDINE PROTEIN KINASE SLN1"/>
    <property type="match status" value="1"/>
</dbReference>
<proteinExistence type="predicted"/>
<dbReference type="InterPro" id="IPR003594">
    <property type="entry name" value="HATPase_dom"/>
</dbReference>
<dbReference type="NCBIfam" id="TIGR00229">
    <property type="entry name" value="sensory_box"/>
    <property type="match status" value="2"/>
</dbReference>
<dbReference type="SUPFAM" id="SSF55781">
    <property type="entry name" value="GAF domain-like"/>
    <property type="match status" value="1"/>
</dbReference>
<dbReference type="SMART" id="SM00388">
    <property type="entry name" value="HisKA"/>
    <property type="match status" value="1"/>
</dbReference>
<evidence type="ECO:0000259" key="8">
    <source>
        <dbReference type="PROSITE" id="PS50112"/>
    </source>
</evidence>
<dbReference type="SUPFAM" id="SSF55785">
    <property type="entry name" value="PYP-like sensor domain (PAS domain)"/>
    <property type="match status" value="2"/>
</dbReference>
<dbReference type="InterPro" id="IPR000014">
    <property type="entry name" value="PAS"/>
</dbReference>
<dbReference type="SMART" id="SM00065">
    <property type="entry name" value="GAF"/>
    <property type="match status" value="1"/>
</dbReference>
<dbReference type="Gene3D" id="3.30.450.40">
    <property type="match status" value="1"/>
</dbReference>
<evidence type="ECO:0000259" key="7">
    <source>
        <dbReference type="PROSITE" id="PS50109"/>
    </source>
</evidence>
<comment type="catalytic activity">
    <reaction evidence="1">
        <text>ATP + protein L-histidine = ADP + protein N-phospho-L-histidine.</text>
        <dbReference type="EC" id="2.7.13.3"/>
    </reaction>
</comment>
<keyword evidence="4" id="KW-0808">Transferase</keyword>
<feature type="transmembrane region" description="Helical" evidence="6">
    <location>
        <begin position="20"/>
        <end position="42"/>
    </location>
</feature>
<dbReference type="InterPro" id="IPR029016">
    <property type="entry name" value="GAF-like_dom_sf"/>
</dbReference>
<keyword evidence="3" id="KW-0597">Phosphoprotein</keyword>
<keyword evidence="6" id="KW-1133">Transmembrane helix</keyword>
<evidence type="ECO:0000313" key="11">
    <source>
        <dbReference type="Proteomes" id="UP001207654"/>
    </source>
</evidence>
<dbReference type="RefSeq" id="WP_267536196.1">
    <property type="nucleotide sequence ID" value="NZ_JAPNKA010000001.1"/>
</dbReference>
<evidence type="ECO:0000256" key="2">
    <source>
        <dbReference type="ARBA" id="ARBA00012438"/>
    </source>
</evidence>
<dbReference type="SUPFAM" id="SSF47384">
    <property type="entry name" value="Homodimeric domain of signal transducing histidine kinase"/>
    <property type="match status" value="1"/>
</dbReference>
<dbReference type="InterPro" id="IPR004358">
    <property type="entry name" value="Sig_transdc_His_kin-like_C"/>
</dbReference>
<feature type="transmembrane region" description="Helical" evidence="6">
    <location>
        <begin position="54"/>
        <end position="76"/>
    </location>
</feature>
<dbReference type="CDD" id="cd00082">
    <property type="entry name" value="HisKA"/>
    <property type="match status" value="1"/>
</dbReference>
<dbReference type="EC" id="2.7.13.3" evidence="2"/>
<dbReference type="InterPro" id="IPR005467">
    <property type="entry name" value="His_kinase_dom"/>
</dbReference>
<gene>
    <name evidence="10" type="ORF">OV287_23100</name>
</gene>
<dbReference type="CDD" id="cd00130">
    <property type="entry name" value="PAS"/>
    <property type="match status" value="2"/>
</dbReference>